<evidence type="ECO:0000313" key="2">
    <source>
        <dbReference type="Proteomes" id="UP000265926"/>
    </source>
</evidence>
<reference evidence="1 2" key="1">
    <citation type="submission" date="2018-08" db="EMBL/GenBank/DDBJ databases">
        <title>Pallidiluteibacterium maritimus gen. nov., sp. nov., isolated from coastal sediment.</title>
        <authorList>
            <person name="Zhou L.Y."/>
        </authorList>
    </citation>
    <scope>NUCLEOTIDE SEQUENCE [LARGE SCALE GENOMIC DNA]</scope>
    <source>
        <strain evidence="1 2">XSD2</strain>
    </source>
</reference>
<gene>
    <name evidence="1" type="ORF">D1614_12315</name>
</gene>
<sequence>MKTNLRFLLPQAKTIIYGLSMFTVFFLASCSDDDDSQKPLVSNLEVGHGDTIHIGEGIHLEFDAEDDGLLDYYRIQIHPENGHNKSALGELAWDYDSTFTEVSGLRNHTVHHHNIMVPEETAEGAYHFHLMVADKAGNVTAIERELVATHEEGEHTHED</sequence>
<comment type="caution">
    <text evidence="1">The sequence shown here is derived from an EMBL/GenBank/DDBJ whole genome shotgun (WGS) entry which is preliminary data.</text>
</comment>
<protein>
    <submittedName>
        <fullName evidence="1">DUF4625 domain-containing protein</fullName>
    </submittedName>
</protein>
<dbReference type="Pfam" id="PF15418">
    <property type="entry name" value="DUF4625"/>
    <property type="match status" value="1"/>
</dbReference>
<dbReference type="AlphaFoldDB" id="A0A399SYM0"/>
<name>A0A399SYM0_9BACT</name>
<dbReference type="RefSeq" id="WP_119438250.1">
    <property type="nucleotide sequence ID" value="NZ_QWGR01000006.1"/>
</dbReference>
<dbReference type="EMBL" id="QWGR01000006">
    <property type="protein sequence ID" value="RIJ47904.1"/>
    <property type="molecule type" value="Genomic_DNA"/>
</dbReference>
<keyword evidence="2" id="KW-1185">Reference proteome</keyword>
<evidence type="ECO:0000313" key="1">
    <source>
        <dbReference type="EMBL" id="RIJ47904.1"/>
    </source>
</evidence>
<accession>A0A399SYM0</accession>
<proteinExistence type="predicted"/>
<dbReference type="Proteomes" id="UP000265926">
    <property type="component" value="Unassembled WGS sequence"/>
</dbReference>
<dbReference type="PROSITE" id="PS51257">
    <property type="entry name" value="PROKAR_LIPOPROTEIN"/>
    <property type="match status" value="1"/>
</dbReference>
<dbReference type="InterPro" id="IPR027829">
    <property type="entry name" value="DUF4625"/>
</dbReference>
<dbReference type="OrthoDB" id="978436at2"/>
<organism evidence="1 2">
    <name type="scientific">Maribellus luteus</name>
    <dbReference type="NCBI Taxonomy" id="2305463"/>
    <lineage>
        <taxon>Bacteria</taxon>
        <taxon>Pseudomonadati</taxon>
        <taxon>Bacteroidota</taxon>
        <taxon>Bacteroidia</taxon>
        <taxon>Marinilabiliales</taxon>
        <taxon>Prolixibacteraceae</taxon>
        <taxon>Maribellus</taxon>
    </lineage>
</organism>